<name>A0A2U1MPU9_ARTAN</name>
<accession>A0A2U1MPU9</accession>
<keyword evidence="1" id="KW-0472">Membrane</keyword>
<gene>
    <name evidence="2" type="ORF">CTI12_AA356440</name>
</gene>
<keyword evidence="3" id="KW-1185">Reference proteome</keyword>
<keyword evidence="1" id="KW-1133">Transmembrane helix</keyword>
<feature type="transmembrane region" description="Helical" evidence="1">
    <location>
        <begin position="151"/>
        <end position="175"/>
    </location>
</feature>
<organism evidence="2 3">
    <name type="scientific">Artemisia annua</name>
    <name type="common">Sweet wormwood</name>
    <dbReference type="NCBI Taxonomy" id="35608"/>
    <lineage>
        <taxon>Eukaryota</taxon>
        <taxon>Viridiplantae</taxon>
        <taxon>Streptophyta</taxon>
        <taxon>Embryophyta</taxon>
        <taxon>Tracheophyta</taxon>
        <taxon>Spermatophyta</taxon>
        <taxon>Magnoliopsida</taxon>
        <taxon>eudicotyledons</taxon>
        <taxon>Gunneridae</taxon>
        <taxon>Pentapetalae</taxon>
        <taxon>asterids</taxon>
        <taxon>campanulids</taxon>
        <taxon>Asterales</taxon>
        <taxon>Asteraceae</taxon>
        <taxon>Asteroideae</taxon>
        <taxon>Anthemideae</taxon>
        <taxon>Artemisiinae</taxon>
        <taxon>Artemisia</taxon>
    </lineage>
</organism>
<sequence>MSSQNKSASKGRWGGNPALLMSKEVRWFKHIGKRLPPQYKEAKNANGETPMMIFRREHKDLKKDGEEWMKTEAISHMITALIAIAFVAALSFFLMGNTTYVTSVSENTRLLFTILKSIIFLTSTSSMMFFQSILMSSFLEEDFHYKLPLKLMGGLVMLFLSLTSMLVAFVATISYLMLAGILPKIVIFSSVPVFLLVPLKLKLLGETIRSWI</sequence>
<keyword evidence="1" id="KW-0812">Transmembrane</keyword>
<feature type="transmembrane region" description="Helical" evidence="1">
    <location>
        <begin position="114"/>
        <end position="139"/>
    </location>
</feature>
<dbReference type="Proteomes" id="UP000245207">
    <property type="component" value="Unassembled WGS sequence"/>
</dbReference>
<protein>
    <submittedName>
        <fullName evidence="2">PGG domain-containing protein</fullName>
    </submittedName>
</protein>
<evidence type="ECO:0000313" key="3">
    <source>
        <dbReference type="Proteomes" id="UP000245207"/>
    </source>
</evidence>
<dbReference type="GO" id="GO:0016020">
    <property type="term" value="C:membrane"/>
    <property type="evidence" value="ECO:0007669"/>
    <property type="project" value="TreeGrafter"/>
</dbReference>
<dbReference type="PANTHER" id="PTHR24177">
    <property type="entry name" value="CASKIN"/>
    <property type="match status" value="1"/>
</dbReference>
<dbReference type="OrthoDB" id="1652385at2759"/>
<dbReference type="STRING" id="35608.A0A2U1MPU9"/>
<reference evidence="2 3" key="1">
    <citation type="journal article" date="2018" name="Mol. Plant">
        <title>The genome of Artemisia annua provides insight into the evolution of Asteraceae family and artemisinin biosynthesis.</title>
        <authorList>
            <person name="Shen Q."/>
            <person name="Zhang L."/>
            <person name="Liao Z."/>
            <person name="Wang S."/>
            <person name="Yan T."/>
            <person name="Shi P."/>
            <person name="Liu M."/>
            <person name="Fu X."/>
            <person name="Pan Q."/>
            <person name="Wang Y."/>
            <person name="Lv Z."/>
            <person name="Lu X."/>
            <person name="Zhang F."/>
            <person name="Jiang W."/>
            <person name="Ma Y."/>
            <person name="Chen M."/>
            <person name="Hao X."/>
            <person name="Li L."/>
            <person name="Tang Y."/>
            <person name="Lv G."/>
            <person name="Zhou Y."/>
            <person name="Sun X."/>
            <person name="Brodelius P.E."/>
            <person name="Rose J.K.C."/>
            <person name="Tang K."/>
        </authorList>
    </citation>
    <scope>NUCLEOTIDE SEQUENCE [LARGE SCALE GENOMIC DNA]</scope>
    <source>
        <strain evidence="3">cv. Huhao1</strain>
        <tissue evidence="2">Leaf</tissue>
    </source>
</reference>
<feature type="transmembrane region" description="Helical" evidence="1">
    <location>
        <begin position="73"/>
        <end position="94"/>
    </location>
</feature>
<dbReference type="EMBL" id="PKPP01004677">
    <property type="protein sequence ID" value="PWA63252.1"/>
    <property type="molecule type" value="Genomic_DNA"/>
</dbReference>
<evidence type="ECO:0000256" key="1">
    <source>
        <dbReference type="SAM" id="Phobius"/>
    </source>
</evidence>
<proteinExistence type="predicted"/>
<evidence type="ECO:0000313" key="2">
    <source>
        <dbReference type="EMBL" id="PWA63252.1"/>
    </source>
</evidence>
<dbReference type="PANTHER" id="PTHR24177:SF467">
    <property type="entry name" value="PGG DOMAIN, RETROTRANSPOSON COPIA-LIKE PROTEIN"/>
    <property type="match status" value="1"/>
</dbReference>
<feature type="transmembrane region" description="Helical" evidence="1">
    <location>
        <begin position="181"/>
        <end position="199"/>
    </location>
</feature>
<dbReference type="AlphaFoldDB" id="A0A2U1MPU9"/>
<comment type="caution">
    <text evidence="2">The sequence shown here is derived from an EMBL/GenBank/DDBJ whole genome shotgun (WGS) entry which is preliminary data.</text>
</comment>